<keyword evidence="1" id="KW-0862">Zinc</keyword>
<dbReference type="RefSeq" id="WP_275418899.1">
    <property type="nucleotide sequence ID" value="NZ_CP106878.1"/>
</dbReference>
<keyword evidence="2" id="KW-1185">Reference proteome</keyword>
<keyword evidence="1" id="KW-0863">Zinc-finger</keyword>
<evidence type="ECO:0000313" key="1">
    <source>
        <dbReference type="EMBL" id="WAA11080.1"/>
    </source>
</evidence>
<name>A0A9E8LWQ7_9BACI</name>
<evidence type="ECO:0000313" key="2">
    <source>
        <dbReference type="Proteomes" id="UP001164718"/>
    </source>
</evidence>
<sequence>MRKRKIRRKLLDKIDQTLQTYCHDCLLYQHFKNEKGRPYAHQFCIHSCTVGDQLQAYGRQLNE</sequence>
<reference evidence="1" key="1">
    <citation type="submission" date="2022-09" db="EMBL/GenBank/DDBJ databases">
        <title>Complete Genomes of Fervidibacillus albus and Fervidibacillus halotolerans isolated from tidal flat sediments.</title>
        <authorList>
            <person name="Kwon K.K."/>
            <person name="Yang S.-H."/>
            <person name="Park M.J."/>
            <person name="Oh H.-M."/>
        </authorList>
    </citation>
    <scope>NUCLEOTIDE SEQUENCE</scope>
    <source>
        <strain evidence="1">MEBiC13591</strain>
    </source>
</reference>
<proteinExistence type="predicted"/>
<dbReference type="Proteomes" id="UP001164718">
    <property type="component" value="Chromosome"/>
</dbReference>
<organism evidence="1 2">
    <name type="scientific">Fervidibacillus albus</name>
    <dbReference type="NCBI Taxonomy" id="2980026"/>
    <lineage>
        <taxon>Bacteria</taxon>
        <taxon>Bacillati</taxon>
        <taxon>Bacillota</taxon>
        <taxon>Bacilli</taxon>
        <taxon>Bacillales</taxon>
        <taxon>Bacillaceae</taxon>
        <taxon>Fervidibacillus</taxon>
    </lineage>
</organism>
<dbReference type="InterPro" id="IPR019718">
    <property type="entry name" value="DUF2602"/>
</dbReference>
<dbReference type="AlphaFoldDB" id="A0A9E8LWQ7"/>
<protein>
    <submittedName>
        <fullName evidence="1">Zinc-finger domain-containing protein</fullName>
    </submittedName>
</protein>
<keyword evidence="1" id="KW-0479">Metal-binding</keyword>
<dbReference type="Pfam" id="PF10782">
    <property type="entry name" value="zf-C2HCIx2C"/>
    <property type="match status" value="1"/>
</dbReference>
<gene>
    <name evidence="1" type="ORF">OE104_07195</name>
</gene>
<dbReference type="KEGG" id="faf:OE104_07195"/>
<dbReference type="EMBL" id="CP106878">
    <property type="protein sequence ID" value="WAA11080.1"/>
    <property type="molecule type" value="Genomic_DNA"/>
</dbReference>
<dbReference type="GO" id="GO:0008270">
    <property type="term" value="F:zinc ion binding"/>
    <property type="evidence" value="ECO:0007669"/>
    <property type="project" value="UniProtKB-KW"/>
</dbReference>
<accession>A0A9E8LWQ7</accession>